<dbReference type="STRING" id="39480.EUAN_13340"/>
<accession>A0A1S1V6Y4</accession>
<evidence type="ECO:0000256" key="3">
    <source>
        <dbReference type="ARBA" id="ARBA00023004"/>
    </source>
</evidence>
<evidence type="ECO:0000313" key="7">
    <source>
        <dbReference type="Proteomes" id="UP000180254"/>
    </source>
</evidence>
<dbReference type="GO" id="GO:0140737">
    <property type="term" value="C:encapsulin nanocompartment"/>
    <property type="evidence" value="ECO:0007669"/>
    <property type="project" value="UniProtKB-SubCell"/>
</dbReference>
<organism evidence="6 7">
    <name type="scientific">Andreesenia angusta</name>
    <dbReference type="NCBI Taxonomy" id="39480"/>
    <lineage>
        <taxon>Bacteria</taxon>
        <taxon>Bacillati</taxon>
        <taxon>Bacillota</taxon>
        <taxon>Tissierellia</taxon>
        <taxon>Tissierellales</taxon>
        <taxon>Gottschalkiaceae</taxon>
        <taxon>Andreesenia</taxon>
    </lineage>
</organism>
<keyword evidence="7" id="KW-1185">Reference proteome</keyword>
<gene>
    <name evidence="6" type="ORF">EUAN_13340</name>
</gene>
<evidence type="ECO:0000256" key="5">
    <source>
        <dbReference type="ARBA" id="ARBA00033787"/>
    </source>
</evidence>
<evidence type="ECO:0000256" key="2">
    <source>
        <dbReference type="ARBA" id="ARBA00022723"/>
    </source>
</evidence>
<keyword evidence="1" id="KW-0409">Iron storage</keyword>
<sequence length="120" mass="13581">MSNFKEPIELLDEKTRLITRMITSLREELEAIDLYHQRVAASSDPDAQAILAHNRDEEIEHACMIIEWLRRNMPTWDEELKTYLYTEGSIAGAEEAATGGESKSANRVSLSDLGIGSMRK</sequence>
<evidence type="ECO:0000313" key="6">
    <source>
        <dbReference type="EMBL" id="OHW62264.1"/>
    </source>
</evidence>
<dbReference type="GO" id="GO:0046872">
    <property type="term" value="F:metal ion binding"/>
    <property type="evidence" value="ECO:0007669"/>
    <property type="project" value="UniProtKB-KW"/>
</dbReference>
<dbReference type="Gene3D" id="6.10.140.1960">
    <property type="match status" value="1"/>
</dbReference>
<keyword evidence="3" id="KW-0408">Iron</keyword>
<comment type="caution">
    <text evidence="6">The sequence shown here is derived from an EMBL/GenBank/DDBJ whole genome shotgun (WGS) entry which is preliminary data.</text>
</comment>
<name>A0A1S1V6Y4_9FIRM</name>
<evidence type="ECO:0008006" key="8">
    <source>
        <dbReference type="Google" id="ProtNLM"/>
    </source>
</evidence>
<dbReference type="SUPFAM" id="SSF47240">
    <property type="entry name" value="Ferritin-like"/>
    <property type="match status" value="1"/>
</dbReference>
<dbReference type="EMBL" id="MKIE01000004">
    <property type="protein sequence ID" value="OHW62264.1"/>
    <property type="molecule type" value="Genomic_DNA"/>
</dbReference>
<evidence type="ECO:0000256" key="1">
    <source>
        <dbReference type="ARBA" id="ARBA00022434"/>
    </source>
</evidence>
<dbReference type="Proteomes" id="UP000180254">
    <property type="component" value="Unassembled WGS sequence"/>
</dbReference>
<reference evidence="6 7" key="1">
    <citation type="submission" date="2016-09" db="EMBL/GenBank/DDBJ databases">
        <title>Genome sequence of Eubacterium angustum.</title>
        <authorList>
            <person name="Poehlein A."/>
            <person name="Daniel R."/>
        </authorList>
    </citation>
    <scope>NUCLEOTIDE SEQUENCE [LARGE SCALE GENOMIC DNA]</scope>
    <source>
        <strain evidence="6 7">DSM 1989</strain>
    </source>
</reference>
<dbReference type="OrthoDB" id="9796238at2"/>
<dbReference type="GO" id="GO:0006879">
    <property type="term" value="P:intracellular iron ion homeostasis"/>
    <property type="evidence" value="ECO:0007669"/>
    <property type="project" value="UniProtKB-KW"/>
</dbReference>
<comment type="subcellular location">
    <subcellularLocation>
        <location evidence="4">Encapsulin nanocompartment</location>
    </subcellularLocation>
</comment>
<dbReference type="AlphaFoldDB" id="A0A1S1V6Y4"/>
<protein>
    <recommendedName>
        <fullName evidence="8">Ferritin</fullName>
    </recommendedName>
</protein>
<dbReference type="InterPro" id="IPR054581">
    <property type="entry name" value="EncFtn-like"/>
</dbReference>
<dbReference type="InterPro" id="IPR009078">
    <property type="entry name" value="Ferritin-like_SF"/>
</dbReference>
<evidence type="ECO:0000256" key="4">
    <source>
        <dbReference type="ARBA" id="ARBA00033738"/>
    </source>
</evidence>
<dbReference type="NCBIfam" id="TIGR04535">
    <property type="entry name" value="ferrit_encaps"/>
    <property type="match status" value="1"/>
</dbReference>
<keyword evidence="5" id="KW-1284">Encapsulin nanocompartment</keyword>
<dbReference type="InterPro" id="IPR030907">
    <property type="entry name" value="Ferrit_encaps"/>
</dbReference>
<dbReference type="GO" id="GO:0004322">
    <property type="term" value="F:ferroxidase activity"/>
    <property type="evidence" value="ECO:0007669"/>
    <property type="project" value="InterPro"/>
</dbReference>
<keyword evidence="2" id="KW-0479">Metal-binding</keyword>
<proteinExistence type="predicted"/>
<dbReference type="RefSeq" id="WP_071062926.1">
    <property type="nucleotide sequence ID" value="NZ_MKIE01000004.1"/>
</dbReference>
<dbReference type="Pfam" id="PF22277">
    <property type="entry name" value="EncFtn-like"/>
    <property type="match status" value="1"/>
</dbReference>